<reference evidence="8" key="1">
    <citation type="submission" date="2016-06" db="EMBL/GenBank/DDBJ databases">
        <title>Genome sequencing of cellulolytic organisms.</title>
        <authorList>
            <person name="Bohra V."/>
            <person name="Dafale N.A."/>
            <person name="Purohit H.J."/>
        </authorList>
    </citation>
    <scope>NUCLEOTIDE SEQUENCE [LARGE SCALE GENOMIC DNA]</scope>
    <source>
        <strain evidence="8">ND21</strain>
    </source>
</reference>
<dbReference type="PANTHER" id="PTHR30250">
    <property type="entry name" value="PST FAMILY PREDICTED COLANIC ACID TRANSPORTER"/>
    <property type="match status" value="1"/>
</dbReference>
<evidence type="ECO:0008006" key="9">
    <source>
        <dbReference type="Google" id="ProtNLM"/>
    </source>
</evidence>
<name>A0ABX2WK60_9MICO</name>
<feature type="transmembrane region" description="Helical" evidence="6">
    <location>
        <begin position="159"/>
        <end position="180"/>
    </location>
</feature>
<keyword evidence="5 6" id="KW-0472">Membrane</keyword>
<sequence>MDAGAGLPSAMTEPEVPATARSGLTLILAATVIAGAAGYGIQAVVPALSSRDDYITFGIAWSAMFLIAAGVAGVQQEITRAASPRGKAPSATRALTRFSLGAAGVFVALVLGSSFFWAPSAFGARAAEFVPSILVGTAAYTFVAVLSGVFYGARRWRSAAGMTVADSLLRLVAVFAVMLMGLSGAAYAWAIALPFAAAFVLLWFLDGRRAAQSVRIDGSVMQLGRHSVSTVGAALATGVMISGLPLVLGVTSSGLGARDLAALILVITLTRAPLVIPLMALQSYLVVTFRDRPDLAARRTLAWGAVLIVVTVLLSAASVVVGPWVIELLYQGRYSLAPAMYSLVIASAGLTALLCLTGPAALARGRHRLYVAGWGVSSLVLLLGLGVVPSQVGATVSVIAAAPVIGVAIHLWALRGAPVPVQTAGD</sequence>
<accession>A0ABX2WK60</accession>
<keyword evidence="2" id="KW-1003">Cell membrane</keyword>
<keyword evidence="4 6" id="KW-1133">Transmembrane helix</keyword>
<feature type="transmembrane region" description="Helical" evidence="6">
    <location>
        <begin position="129"/>
        <end position="152"/>
    </location>
</feature>
<comment type="subcellular location">
    <subcellularLocation>
        <location evidence="1">Cell membrane</location>
        <topology evidence="1">Multi-pass membrane protein</topology>
    </subcellularLocation>
</comment>
<evidence type="ECO:0000256" key="5">
    <source>
        <dbReference type="ARBA" id="ARBA00023136"/>
    </source>
</evidence>
<dbReference type="Proteomes" id="UP000093918">
    <property type="component" value="Unassembled WGS sequence"/>
</dbReference>
<protein>
    <recommendedName>
        <fullName evidence="9">O-antigen/teichoic acid export membrane protein</fullName>
    </recommendedName>
</protein>
<evidence type="ECO:0000256" key="1">
    <source>
        <dbReference type="ARBA" id="ARBA00004651"/>
    </source>
</evidence>
<feature type="transmembrane region" description="Helical" evidence="6">
    <location>
        <begin position="26"/>
        <end position="48"/>
    </location>
</feature>
<feature type="transmembrane region" description="Helical" evidence="6">
    <location>
        <begin position="226"/>
        <end position="248"/>
    </location>
</feature>
<evidence type="ECO:0000256" key="2">
    <source>
        <dbReference type="ARBA" id="ARBA00022475"/>
    </source>
</evidence>
<gene>
    <name evidence="7" type="ORF">A9Z40_15110</name>
</gene>
<feature type="transmembrane region" description="Helical" evidence="6">
    <location>
        <begin position="260"/>
        <end position="281"/>
    </location>
</feature>
<feature type="transmembrane region" description="Helical" evidence="6">
    <location>
        <begin position="186"/>
        <end position="205"/>
    </location>
</feature>
<evidence type="ECO:0000313" key="8">
    <source>
        <dbReference type="Proteomes" id="UP000093918"/>
    </source>
</evidence>
<evidence type="ECO:0000256" key="3">
    <source>
        <dbReference type="ARBA" id="ARBA00022692"/>
    </source>
</evidence>
<feature type="transmembrane region" description="Helical" evidence="6">
    <location>
        <begin position="95"/>
        <end position="117"/>
    </location>
</feature>
<evidence type="ECO:0000256" key="6">
    <source>
        <dbReference type="SAM" id="Phobius"/>
    </source>
</evidence>
<feature type="transmembrane region" description="Helical" evidence="6">
    <location>
        <begin position="369"/>
        <end position="388"/>
    </location>
</feature>
<proteinExistence type="predicted"/>
<feature type="transmembrane region" description="Helical" evidence="6">
    <location>
        <begin position="394"/>
        <end position="414"/>
    </location>
</feature>
<feature type="transmembrane region" description="Helical" evidence="6">
    <location>
        <begin position="54"/>
        <end position="74"/>
    </location>
</feature>
<evidence type="ECO:0000313" key="7">
    <source>
        <dbReference type="EMBL" id="OAZ42835.1"/>
    </source>
</evidence>
<dbReference type="InterPro" id="IPR050833">
    <property type="entry name" value="Poly_Biosynth_Transport"/>
</dbReference>
<evidence type="ECO:0000256" key="4">
    <source>
        <dbReference type="ARBA" id="ARBA00022989"/>
    </source>
</evidence>
<dbReference type="PANTHER" id="PTHR30250:SF11">
    <property type="entry name" value="O-ANTIGEN TRANSPORTER-RELATED"/>
    <property type="match status" value="1"/>
</dbReference>
<dbReference type="EMBL" id="LZEM01000011">
    <property type="protein sequence ID" value="OAZ42835.1"/>
    <property type="molecule type" value="Genomic_DNA"/>
</dbReference>
<keyword evidence="3 6" id="KW-0812">Transmembrane</keyword>
<comment type="caution">
    <text evidence="7">The sequence shown here is derived from an EMBL/GenBank/DDBJ whole genome shotgun (WGS) entry which is preliminary data.</text>
</comment>
<organism evidence="7 8">
    <name type="scientific">Microbacterium arborescens</name>
    <dbReference type="NCBI Taxonomy" id="33883"/>
    <lineage>
        <taxon>Bacteria</taxon>
        <taxon>Bacillati</taxon>
        <taxon>Actinomycetota</taxon>
        <taxon>Actinomycetes</taxon>
        <taxon>Micrococcales</taxon>
        <taxon>Microbacteriaceae</taxon>
        <taxon>Microbacterium</taxon>
    </lineage>
</organism>
<keyword evidence="8" id="KW-1185">Reference proteome</keyword>
<feature type="transmembrane region" description="Helical" evidence="6">
    <location>
        <begin position="301"/>
        <end position="326"/>
    </location>
</feature>
<feature type="transmembrane region" description="Helical" evidence="6">
    <location>
        <begin position="338"/>
        <end position="362"/>
    </location>
</feature>